<name>A0A1Y5TCZ0_9RHOB</name>
<dbReference type="InterPro" id="IPR011991">
    <property type="entry name" value="ArsR-like_HTH"/>
</dbReference>
<dbReference type="Gene3D" id="1.10.10.10">
    <property type="entry name" value="Winged helix-like DNA-binding domain superfamily/Winged helix DNA-binding domain"/>
    <property type="match status" value="1"/>
</dbReference>
<proteinExistence type="predicted"/>
<dbReference type="SMART" id="SM00347">
    <property type="entry name" value="HTH_MARR"/>
    <property type="match status" value="1"/>
</dbReference>
<keyword evidence="3" id="KW-1185">Reference proteome</keyword>
<dbReference type="PRINTS" id="PR00598">
    <property type="entry name" value="HTHMARR"/>
</dbReference>
<protein>
    <submittedName>
        <fullName evidence="2">Transcriptional regulator SlyA</fullName>
    </submittedName>
</protein>
<dbReference type="InterPro" id="IPR036390">
    <property type="entry name" value="WH_DNA-bd_sf"/>
</dbReference>
<dbReference type="SUPFAM" id="SSF46785">
    <property type="entry name" value="Winged helix' DNA-binding domain"/>
    <property type="match status" value="1"/>
</dbReference>
<dbReference type="GO" id="GO:0006950">
    <property type="term" value="P:response to stress"/>
    <property type="evidence" value="ECO:0007669"/>
    <property type="project" value="TreeGrafter"/>
</dbReference>
<dbReference type="OrthoDB" id="7559832at2"/>
<dbReference type="PROSITE" id="PS50995">
    <property type="entry name" value="HTH_MARR_2"/>
    <property type="match status" value="1"/>
</dbReference>
<feature type="domain" description="HTH marR-type" evidence="1">
    <location>
        <begin position="9"/>
        <end position="141"/>
    </location>
</feature>
<dbReference type="EMBL" id="FWFW01000011">
    <property type="protein sequence ID" value="SLN59125.1"/>
    <property type="molecule type" value="Genomic_DNA"/>
</dbReference>
<evidence type="ECO:0000313" key="2">
    <source>
        <dbReference type="EMBL" id="SLN59125.1"/>
    </source>
</evidence>
<dbReference type="GO" id="GO:0003700">
    <property type="term" value="F:DNA-binding transcription factor activity"/>
    <property type="evidence" value="ECO:0007669"/>
    <property type="project" value="InterPro"/>
</dbReference>
<dbReference type="Pfam" id="PF01047">
    <property type="entry name" value="MarR"/>
    <property type="match status" value="1"/>
</dbReference>
<dbReference type="PANTHER" id="PTHR33164">
    <property type="entry name" value="TRANSCRIPTIONAL REGULATOR, MARR FAMILY"/>
    <property type="match status" value="1"/>
</dbReference>
<gene>
    <name evidence="2" type="primary">slyA_3</name>
    <name evidence="2" type="ORF">PAM7971_03059</name>
</gene>
<dbReference type="InterPro" id="IPR039422">
    <property type="entry name" value="MarR/SlyA-like"/>
</dbReference>
<evidence type="ECO:0000313" key="3">
    <source>
        <dbReference type="Proteomes" id="UP000193307"/>
    </source>
</evidence>
<dbReference type="STRING" id="658057.SAMN04488032_111102"/>
<dbReference type="CDD" id="cd00090">
    <property type="entry name" value="HTH_ARSR"/>
    <property type="match status" value="1"/>
</dbReference>
<dbReference type="PANTHER" id="PTHR33164:SF43">
    <property type="entry name" value="HTH-TYPE TRANSCRIPTIONAL REPRESSOR YETL"/>
    <property type="match status" value="1"/>
</dbReference>
<evidence type="ECO:0000259" key="1">
    <source>
        <dbReference type="PROSITE" id="PS50995"/>
    </source>
</evidence>
<reference evidence="2 3" key="1">
    <citation type="submission" date="2017-03" db="EMBL/GenBank/DDBJ databases">
        <authorList>
            <person name="Afonso C.L."/>
            <person name="Miller P.J."/>
            <person name="Scott M.A."/>
            <person name="Spackman E."/>
            <person name="Goraichik I."/>
            <person name="Dimitrov K.M."/>
            <person name="Suarez D.L."/>
            <person name="Swayne D.E."/>
        </authorList>
    </citation>
    <scope>NUCLEOTIDE SEQUENCE [LARGE SCALE GENOMIC DNA]</scope>
    <source>
        <strain evidence="2 3">CECT 7971</strain>
    </source>
</reference>
<sequence>MTDHREQLEEFTPYLMNRIAARYNKGVESALKDVGISVAQMRALAALAESGPCSITDLSILTVIKQSTLSRTLDTMENAGLILRTAQGSDSRYRQISLTQTGRAAYDAAWPSMQNMRDTMLASLSEDERENFNSLLLRIFYDIRHHDF</sequence>
<organism evidence="2 3">
    <name type="scientific">Pacificibacter marinus</name>
    <dbReference type="NCBI Taxonomy" id="658057"/>
    <lineage>
        <taxon>Bacteria</taxon>
        <taxon>Pseudomonadati</taxon>
        <taxon>Pseudomonadota</taxon>
        <taxon>Alphaproteobacteria</taxon>
        <taxon>Rhodobacterales</taxon>
        <taxon>Roseobacteraceae</taxon>
        <taxon>Pacificibacter</taxon>
    </lineage>
</organism>
<dbReference type="AlphaFoldDB" id="A0A1Y5TCZ0"/>
<accession>A0A1Y5TCZ0</accession>
<dbReference type="InterPro" id="IPR000835">
    <property type="entry name" value="HTH_MarR-typ"/>
</dbReference>
<dbReference type="InterPro" id="IPR036388">
    <property type="entry name" value="WH-like_DNA-bd_sf"/>
</dbReference>
<dbReference type="RefSeq" id="WP_085850161.1">
    <property type="nucleotide sequence ID" value="NZ_FNZV01000011.1"/>
</dbReference>
<dbReference type="Proteomes" id="UP000193307">
    <property type="component" value="Unassembled WGS sequence"/>
</dbReference>